<comment type="caution">
    <text evidence="2">The sequence shown here is derived from an EMBL/GenBank/DDBJ whole genome shotgun (WGS) entry which is preliminary data.</text>
</comment>
<evidence type="ECO:0000313" key="3">
    <source>
        <dbReference type="Proteomes" id="UP000708208"/>
    </source>
</evidence>
<gene>
    <name evidence="2" type="ORF">AFUS01_LOCUS46360</name>
</gene>
<organism evidence="2 3">
    <name type="scientific">Allacma fusca</name>
    <dbReference type="NCBI Taxonomy" id="39272"/>
    <lineage>
        <taxon>Eukaryota</taxon>
        <taxon>Metazoa</taxon>
        <taxon>Ecdysozoa</taxon>
        <taxon>Arthropoda</taxon>
        <taxon>Hexapoda</taxon>
        <taxon>Collembola</taxon>
        <taxon>Symphypleona</taxon>
        <taxon>Sminthuridae</taxon>
        <taxon>Allacma</taxon>
    </lineage>
</organism>
<dbReference type="AlphaFoldDB" id="A0A8J2LII2"/>
<keyword evidence="3" id="KW-1185">Reference proteome</keyword>
<feature type="chain" id="PRO_5035278191" evidence="1">
    <location>
        <begin position="22"/>
        <end position="78"/>
    </location>
</feature>
<dbReference type="EMBL" id="CAJVCH010571327">
    <property type="protein sequence ID" value="CAG7837212.1"/>
    <property type="molecule type" value="Genomic_DNA"/>
</dbReference>
<keyword evidence="1" id="KW-0732">Signal</keyword>
<evidence type="ECO:0000256" key="1">
    <source>
        <dbReference type="SAM" id="SignalP"/>
    </source>
</evidence>
<protein>
    <submittedName>
        <fullName evidence="2">Uncharacterized protein</fullName>
    </submittedName>
</protein>
<proteinExistence type="predicted"/>
<feature type="signal peptide" evidence="1">
    <location>
        <begin position="1"/>
        <end position="21"/>
    </location>
</feature>
<accession>A0A8J2LII2</accession>
<reference evidence="2" key="1">
    <citation type="submission" date="2021-06" db="EMBL/GenBank/DDBJ databases">
        <authorList>
            <person name="Hodson N. C."/>
            <person name="Mongue J. A."/>
            <person name="Jaron S. K."/>
        </authorList>
    </citation>
    <scope>NUCLEOTIDE SEQUENCE</scope>
</reference>
<sequence>MKLTLMLSVFLVFLCLPNAESDVIATKITPEQAEELKVLEPKLARELKKLPPEELEKIKAQSPPGNVERLLARFAFIH</sequence>
<evidence type="ECO:0000313" key="2">
    <source>
        <dbReference type="EMBL" id="CAG7837212.1"/>
    </source>
</evidence>
<name>A0A8J2LII2_9HEXA</name>
<dbReference type="Proteomes" id="UP000708208">
    <property type="component" value="Unassembled WGS sequence"/>
</dbReference>